<accession>A0A371P6W8</accession>
<evidence type="ECO:0000256" key="12">
    <source>
        <dbReference type="SAM" id="MobiDB-lite"/>
    </source>
</evidence>
<keyword evidence="8" id="KW-0238">DNA-binding</keyword>
<comment type="cofactor">
    <cofactor evidence="1">
        <name>Zn(2+)</name>
        <dbReference type="ChEBI" id="CHEBI:29105"/>
    </cofactor>
</comment>
<dbReference type="AlphaFoldDB" id="A0A371P6W8"/>
<evidence type="ECO:0000313" key="15">
    <source>
        <dbReference type="Proteomes" id="UP000261905"/>
    </source>
</evidence>
<dbReference type="SUPFAM" id="SSF57884">
    <property type="entry name" value="Ada DNA repair protein, N-terminal domain (N-Ada 10)"/>
    <property type="match status" value="1"/>
</dbReference>
<feature type="compositionally biased region" description="Polar residues" evidence="12">
    <location>
        <begin position="10"/>
        <end position="22"/>
    </location>
</feature>
<keyword evidence="7" id="KW-0805">Transcription regulation</keyword>
<dbReference type="InterPro" id="IPR009057">
    <property type="entry name" value="Homeodomain-like_sf"/>
</dbReference>
<evidence type="ECO:0000256" key="2">
    <source>
        <dbReference type="ARBA" id="ARBA00022603"/>
    </source>
</evidence>
<name>A0A371P6W8_9BACL</name>
<dbReference type="Pfam" id="PF02805">
    <property type="entry name" value="Ada_Zn_binding"/>
    <property type="match status" value="1"/>
</dbReference>
<dbReference type="FunFam" id="3.40.10.10:FF:000001">
    <property type="entry name" value="DNA-3-methyladenine glycosylase 2"/>
    <property type="match status" value="1"/>
</dbReference>
<evidence type="ECO:0000256" key="9">
    <source>
        <dbReference type="ARBA" id="ARBA00023159"/>
    </source>
</evidence>
<comment type="caution">
    <text evidence="14">The sequence shown here is derived from an EMBL/GenBank/DDBJ whole genome shotgun (WGS) entry which is preliminary data.</text>
</comment>
<evidence type="ECO:0000256" key="7">
    <source>
        <dbReference type="ARBA" id="ARBA00023015"/>
    </source>
</evidence>
<feature type="domain" description="HTH araC/xylS-type" evidence="13">
    <location>
        <begin position="103"/>
        <end position="201"/>
    </location>
</feature>
<dbReference type="Proteomes" id="UP000261905">
    <property type="component" value="Unassembled WGS sequence"/>
</dbReference>
<evidence type="ECO:0000256" key="1">
    <source>
        <dbReference type="ARBA" id="ARBA00001947"/>
    </source>
</evidence>
<evidence type="ECO:0000256" key="3">
    <source>
        <dbReference type="ARBA" id="ARBA00022679"/>
    </source>
</evidence>
<dbReference type="PANTHER" id="PTHR43280">
    <property type="entry name" value="ARAC-FAMILY TRANSCRIPTIONAL REGULATOR"/>
    <property type="match status" value="1"/>
</dbReference>
<evidence type="ECO:0000256" key="11">
    <source>
        <dbReference type="ARBA" id="ARBA00023204"/>
    </source>
</evidence>
<evidence type="ECO:0000313" key="14">
    <source>
        <dbReference type="EMBL" id="REK71645.1"/>
    </source>
</evidence>
<gene>
    <name evidence="14" type="ORF">DX130_21930</name>
</gene>
<keyword evidence="4" id="KW-0479">Metal-binding</keyword>
<dbReference type="GO" id="GO:0006307">
    <property type="term" value="P:DNA alkylation repair"/>
    <property type="evidence" value="ECO:0007669"/>
    <property type="project" value="UniProtKB-ARBA"/>
</dbReference>
<dbReference type="InterPro" id="IPR018060">
    <property type="entry name" value="HTH_AraC"/>
</dbReference>
<keyword evidence="2" id="KW-0489">Methyltransferase</keyword>
<protein>
    <submittedName>
        <fullName evidence="14">Helix-turn-helix domain-containing protein</fullName>
    </submittedName>
</protein>
<dbReference type="GO" id="GO:0008168">
    <property type="term" value="F:methyltransferase activity"/>
    <property type="evidence" value="ECO:0007669"/>
    <property type="project" value="UniProtKB-KW"/>
</dbReference>
<keyword evidence="9" id="KW-0010">Activator</keyword>
<keyword evidence="11" id="KW-0234">DNA repair</keyword>
<dbReference type="EMBL" id="QUBQ01000005">
    <property type="protein sequence ID" value="REK71645.1"/>
    <property type="molecule type" value="Genomic_DNA"/>
</dbReference>
<evidence type="ECO:0000256" key="6">
    <source>
        <dbReference type="ARBA" id="ARBA00022833"/>
    </source>
</evidence>
<keyword evidence="10" id="KW-0804">Transcription</keyword>
<keyword evidence="5" id="KW-0227">DNA damage</keyword>
<evidence type="ECO:0000256" key="5">
    <source>
        <dbReference type="ARBA" id="ARBA00022763"/>
    </source>
</evidence>
<evidence type="ECO:0000256" key="8">
    <source>
        <dbReference type="ARBA" id="ARBA00023125"/>
    </source>
</evidence>
<dbReference type="InterPro" id="IPR016220">
    <property type="entry name" value="Me-P-triester_DNA_alkyl-Trfase"/>
</dbReference>
<evidence type="ECO:0000259" key="13">
    <source>
        <dbReference type="PROSITE" id="PS01124"/>
    </source>
</evidence>
<proteinExistence type="predicted"/>
<dbReference type="OrthoDB" id="9802228at2"/>
<dbReference type="SUPFAM" id="SSF46689">
    <property type="entry name" value="Homeodomain-like"/>
    <property type="match status" value="2"/>
</dbReference>
<keyword evidence="15" id="KW-1185">Reference proteome</keyword>
<evidence type="ECO:0000256" key="4">
    <source>
        <dbReference type="ARBA" id="ARBA00022723"/>
    </source>
</evidence>
<dbReference type="Pfam" id="PF12833">
    <property type="entry name" value="HTH_18"/>
    <property type="match status" value="1"/>
</dbReference>
<sequence>MTAGPLGQLPTEQAYNRSNKKSGSISEEQWQAIMSNDGSYDGRFYYAVRTTGIYCRPSCKSRPPKRSNAEVFPTSADAVSAGYRPCKRCKPAGERLPDEEWSEQIAAYVDRHYMENIDLVTLSEICHGSPYHLHRTFKKTTGMTPLAYVQQVRMKNAERLLIETDSSITHIGELVGIRNTPYFITLFKKMNGFTPAVFRQQRHIGGK</sequence>
<evidence type="ECO:0000256" key="10">
    <source>
        <dbReference type="ARBA" id="ARBA00023163"/>
    </source>
</evidence>
<dbReference type="InterPro" id="IPR035451">
    <property type="entry name" value="Ada-like_dom_sf"/>
</dbReference>
<dbReference type="GO" id="GO:0043565">
    <property type="term" value="F:sequence-specific DNA binding"/>
    <property type="evidence" value="ECO:0007669"/>
    <property type="project" value="InterPro"/>
</dbReference>
<keyword evidence="6" id="KW-0862">Zinc</keyword>
<dbReference type="Gene3D" id="3.40.10.10">
    <property type="entry name" value="DNA Methylphosphotriester Repair Domain"/>
    <property type="match status" value="1"/>
</dbReference>
<dbReference type="PANTHER" id="PTHR43280:SF28">
    <property type="entry name" value="HTH-TYPE TRANSCRIPTIONAL ACTIVATOR RHAS"/>
    <property type="match status" value="1"/>
</dbReference>
<dbReference type="RefSeq" id="WP_116048987.1">
    <property type="nucleotide sequence ID" value="NZ_QUBQ01000005.1"/>
</dbReference>
<dbReference type="GO" id="GO:0032259">
    <property type="term" value="P:methylation"/>
    <property type="evidence" value="ECO:0007669"/>
    <property type="project" value="UniProtKB-KW"/>
</dbReference>
<feature type="region of interest" description="Disordered" evidence="12">
    <location>
        <begin position="1"/>
        <end position="22"/>
    </location>
</feature>
<keyword evidence="3" id="KW-0808">Transferase</keyword>
<dbReference type="GO" id="GO:0003700">
    <property type="term" value="F:DNA-binding transcription factor activity"/>
    <property type="evidence" value="ECO:0007669"/>
    <property type="project" value="InterPro"/>
</dbReference>
<dbReference type="PROSITE" id="PS01124">
    <property type="entry name" value="HTH_ARAC_FAMILY_2"/>
    <property type="match status" value="1"/>
</dbReference>
<dbReference type="InterPro" id="IPR004026">
    <property type="entry name" value="Ada_DNA_repair_Zn-bd"/>
</dbReference>
<organism evidence="14 15">
    <name type="scientific">Paenibacillus paeoniae</name>
    <dbReference type="NCBI Taxonomy" id="2292705"/>
    <lineage>
        <taxon>Bacteria</taxon>
        <taxon>Bacillati</taxon>
        <taxon>Bacillota</taxon>
        <taxon>Bacilli</taxon>
        <taxon>Bacillales</taxon>
        <taxon>Paenibacillaceae</taxon>
        <taxon>Paenibacillus</taxon>
    </lineage>
</organism>
<dbReference type="PIRSF" id="PIRSF000408">
    <property type="entry name" value="Alkyltransferas_AdaA"/>
    <property type="match status" value="1"/>
</dbReference>
<dbReference type="Gene3D" id="1.10.10.60">
    <property type="entry name" value="Homeodomain-like"/>
    <property type="match status" value="2"/>
</dbReference>
<reference evidence="14 15" key="1">
    <citation type="submission" date="2018-08" db="EMBL/GenBank/DDBJ databases">
        <title>Paenibacillus sp. M4BSY-1, whole genome shotgun sequence.</title>
        <authorList>
            <person name="Tuo L."/>
        </authorList>
    </citation>
    <scope>NUCLEOTIDE SEQUENCE [LARGE SCALE GENOMIC DNA]</scope>
    <source>
        <strain evidence="14 15">M4BSY-1</strain>
    </source>
</reference>
<dbReference type="GO" id="GO:0008270">
    <property type="term" value="F:zinc ion binding"/>
    <property type="evidence" value="ECO:0007669"/>
    <property type="project" value="InterPro"/>
</dbReference>
<dbReference type="SMART" id="SM00342">
    <property type="entry name" value="HTH_ARAC"/>
    <property type="match status" value="1"/>
</dbReference>